<feature type="active site" description="Nucleophile" evidence="9 10">
    <location>
        <position position="52"/>
    </location>
</feature>
<evidence type="ECO:0000256" key="10">
    <source>
        <dbReference type="PIRSR" id="PIRSR000445-1"/>
    </source>
</evidence>
<comment type="subunit">
    <text evidence="9">Homodimer.</text>
</comment>
<dbReference type="SUPFAM" id="SSF69742">
    <property type="entry name" value="Glutamyl tRNA-reductase catalytic, N-terminal domain"/>
    <property type="match status" value="1"/>
</dbReference>
<keyword evidence="4 9" id="KW-0521">NADP</keyword>
<dbReference type="Gene3D" id="3.40.50.720">
    <property type="entry name" value="NAD(P)-binding Rossmann-like Domain"/>
    <property type="match status" value="1"/>
</dbReference>
<evidence type="ECO:0000256" key="6">
    <source>
        <dbReference type="ARBA" id="ARBA00023244"/>
    </source>
</evidence>
<feature type="domain" description="Tetrapyrrole biosynthesis glutamyl-tRNA reductase dimerisation" evidence="15">
    <location>
        <begin position="321"/>
        <end position="419"/>
    </location>
</feature>
<comment type="domain">
    <text evidence="9">Possesses an unusual extended V-shaped dimeric structure with each monomer consisting of three distinct domains arranged along a curved 'spinal' alpha-helix. The N-terminal catalytic domain specifically recognizes the glutamate moiety of the substrate. The second domain is the NADPH-binding domain, and the third C-terminal domain is responsible for dimerization.</text>
</comment>
<dbReference type="CDD" id="cd05213">
    <property type="entry name" value="NAD_bind_Glutamyl_tRNA_reduct"/>
    <property type="match status" value="1"/>
</dbReference>
<keyword evidence="19" id="KW-1185">Reference proteome</keyword>
<dbReference type="OrthoDB" id="110209at2"/>
<feature type="binding site" evidence="9 11">
    <location>
        <position position="121"/>
    </location>
    <ligand>
        <name>substrate</name>
    </ligand>
</feature>
<dbReference type="FunFam" id="3.40.50.720:FF:000031">
    <property type="entry name" value="Glutamyl-tRNA reductase"/>
    <property type="match status" value="1"/>
</dbReference>
<dbReference type="InterPro" id="IPR000343">
    <property type="entry name" value="4pyrrol_synth_GluRdtase"/>
</dbReference>
<comment type="catalytic activity">
    <reaction evidence="7 9 14">
        <text>(S)-4-amino-5-oxopentanoate + tRNA(Glu) + NADP(+) = L-glutamyl-tRNA(Glu) + NADPH + H(+)</text>
        <dbReference type="Rhea" id="RHEA:12344"/>
        <dbReference type="Rhea" id="RHEA-COMP:9663"/>
        <dbReference type="Rhea" id="RHEA-COMP:9680"/>
        <dbReference type="ChEBI" id="CHEBI:15378"/>
        <dbReference type="ChEBI" id="CHEBI:57501"/>
        <dbReference type="ChEBI" id="CHEBI:57783"/>
        <dbReference type="ChEBI" id="CHEBI:58349"/>
        <dbReference type="ChEBI" id="CHEBI:78442"/>
        <dbReference type="ChEBI" id="CHEBI:78520"/>
        <dbReference type="EC" id="1.2.1.70"/>
    </reaction>
</comment>
<comment type="similarity">
    <text evidence="2 9 14">Belongs to the glutamyl-tRNA reductase family.</text>
</comment>
<dbReference type="InterPro" id="IPR018214">
    <property type="entry name" value="GluRdtase_CS"/>
</dbReference>
<evidence type="ECO:0000256" key="14">
    <source>
        <dbReference type="RuleBase" id="RU000584"/>
    </source>
</evidence>
<evidence type="ECO:0000256" key="1">
    <source>
        <dbReference type="ARBA" id="ARBA00005059"/>
    </source>
</evidence>
<feature type="binding site" evidence="9 11">
    <location>
        <begin position="115"/>
        <end position="117"/>
    </location>
    <ligand>
        <name>substrate</name>
    </ligand>
</feature>
<evidence type="ECO:0000259" key="15">
    <source>
        <dbReference type="Pfam" id="PF00745"/>
    </source>
</evidence>
<evidence type="ECO:0000256" key="13">
    <source>
        <dbReference type="PIRSR" id="PIRSR000445-4"/>
    </source>
</evidence>
<sequence>MTVRFFLLGANYKTAPLELREKMALTRREIGELIQYFLNDERIDEGFILTTCNRTEFYFLINDLSAQDFIWDWLVKRTGLSSDKLKEFTYTYLDRYVVNHLFKVACGLDSMVLGEGQILSQVREAYQLAAEAGGISTIFYQLLNEALRVGKKIRSETKIARNGVSIPVAAVELVKKIFPDLSRIKAMVLGAGEMGQLALELLYNAGVKDLVIVNRSKKKRYELAQRFGGTPFSWEEKRAALTFVDLVISSTSAPHYVVKVEDLKEQLRDEKHPLVLIDIAVPRDVEPGVEELQGIKVFNIDDLQQVAYILSFTGHNEIQTAEEMIKKEEEKFARWLEIRKVHPIIKALRERAEEIRRQEMNKMKSRLEALGENGQEVVMDLTHKIIAKLLHEPTVQLKKLAIQEDSESYLSMVCQLYNLKIPEKKQVR</sequence>
<dbReference type="PANTHER" id="PTHR43013">
    <property type="entry name" value="GLUTAMYL-TRNA REDUCTASE"/>
    <property type="match status" value="1"/>
</dbReference>
<feature type="domain" description="Glutamyl-tRNA reductase N-terminal" evidence="17">
    <location>
        <begin position="8"/>
        <end position="157"/>
    </location>
</feature>
<dbReference type="PIRSF" id="PIRSF000445">
    <property type="entry name" value="4pyrrol_synth_GluRdtase"/>
    <property type="match status" value="1"/>
</dbReference>
<evidence type="ECO:0000313" key="19">
    <source>
        <dbReference type="Proteomes" id="UP000267250"/>
    </source>
</evidence>
<evidence type="ECO:0000259" key="17">
    <source>
        <dbReference type="Pfam" id="PF05201"/>
    </source>
</evidence>
<feature type="binding site" evidence="9 11">
    <location>
        <begin position="51"/>
        <end position="54"/>
    </location>
    <ligand>
        <name>substrate</name>
    </ligand>
</feature>
<dbReference type="FunFam" id="3.30.460.30:FF:000001">
    <property type="entry name" value="Glutamyl-tRNA reductase"/>
    <property type="match status" value="1"/>
</dbReference>
<reference evidence="18 19" key="1">
    <citation type="submission" date="2016-07" db="EMBL/GenBank/DDBJ databases">
        <title>Genome and transcriptome analysis of iron-reducing fermentative bacteria Anoxybacter fermentans.</title>
        <authorList>
            <person name="Zeng X."/>
            <person name="Shao Z."/>
        </authorList>
    </citation>
    <scope>NUCLEOTIDE SEQUENCE [LARGE SCALE GENOMIC DNA]</scope>
    <source>
        <strain evidence="18 19">DY22613</strain>
    </source>
</reference>
<evidence type="ECO:0000256" key="3">
    <source>
        <dbReference type="ARBA" id="ARBA00012970"/>
    </source>
</evidence>
<dbReference type="UniPathway" id="UPA00251">
    <property type="reaction ID" value="UER00316"/>
</dbReference>
<evidence type="ECO:0000259" key="16">
    <source>
        <dbReference type="Pfam" id="PF01488"/>
    </source>
</evidence>
<dbReference type="GO" id="GO:0008883">
    <property type="term" value="F:glutamyl-tRNA reductase activity"/>
    <property type="evidence" value="ECO:0007669"/>
    <property type="project" value="UniProtKB-UniRule"/>
</dbReference>
<dbReference type="Pfam" id="PF01488">
    <property type="entry name" value="Shikimate_DH"/>
    <property type="match status" value="1"/>
</dbReference>
<dbReference type="EMBL" id="CP016379">
    <property type="protein sequence ID" value="AZR73295.1"/>
    <property type="molecule type" value="Genomic_DNA"/>
</dbReference>
<evidence type="ECO:0000256" key="2">
    <source>
        <dbReference type="ARBA" id="ARBA00005916"/>
    </source>
</evidence>
<dbReference type="Pfam" id="PF00745">
    <property type="entry name" value="GlutR_dimer"/>
    <property type="match status" value="1"/>
</dbReference>
<keyword evidence="5 9" id="KW-0560">Oxidoreductase</keyword>
<keyword evidence="6 9" id="KW-0627">Porphyrin biosynthesis</keyword>
<comment type="miscellaneous">
    <text evidence="9">During catalysis, the active site Cys acts as a nucleophile attacking the alpha-carbonyl group of tRNA-bound glutamate with the formation of a thioester intermediate between enzyme and glutamate, and the concomitant release of tRNA(Glu). The thioester intermediate is finally reduced by direct hydride transfer from NADPH, to form the product GSA.</text>
</comment>
<evidence type="ECO:0000256" key="7">
    <source>
        <dbReference type="ARBA" id="ARBA00047464"/>
    </source>
</evidence>
<comment type="pathway">
    <text evidence="1 9 14">Porphyrin-containing compound metabolism; protoporphyrin-IX biosynthesis; 5-aminolevulinate from L-glutamyl-tRNA(Glu): step 1/2.</text>
</comment>
<dbReference type="KEGG" id="aft:BBF96_07790"/>
<feature type="domain" description="Quinate/shikimate 5-dehydrogenase/glutamyl-tRNA reductase" evidence="16">
    <location>
        <begin position="172"/>
        <end position="306"/>
    </location>
</feature>
<comment type="function">
    <text evidence="9">Catalyzes the NADPH-dependent reduction of glutamyl-tRNA(Glu) to glutamate 1-semialdehyde (GSA).</text>
</comment>
<dbReference type="SUPFAM" id="SSF51735">
    <property type="entry name" value="NAD(P)-binding Rossmann-fold domains"/>
    <property type="match status" value="1"/>
</dbReference>
<dbReference type="PANTHER" id="PTHR43013:SF1">
    <property type="entry name" value="GLUTAMYL-TRNA REDUCTASE"/>
    <property type="match status" value="1"/>
</dbReference>
<evidence type="ECO:0000256" key="11">
    <source>
        <dbReference type="PIRSR" id="PIRSR000445-2"/>
    </source>
</evidence>
<gene>
    <name evidence="9" type="primary">hemA</name>
    <name evidence="18" type="ORF">BBF96_07790</name>
</gene>
<dbReference type="Gene3D" id="3.30.460.30">
    <property type="entry name" value="Glutamyl-tRNA reductase, N-terminal domain"/>
    <property type="match status" value="1"/>
</dbReference>
<evidence type="ECO:0000256" key="4">
    <source>
        <dbReference type="ARBA" id="ARBA00022857"/>
    </source>
</evidence>
<evidence type="ECO:0000256" key="8">
    <source>
        <dbReference type="ARBA" id="ARBA00068659"/>
    </source>
</evidence>
<evidence type="ECO:0000313" key="18">
    <source>
        <dbReference type="EMBL" id="AZR73295.1"/>
    </source>
</evidence>
<dbReference type="InterPro" id="IPR036291">
    <property type="entry name" value="NAD(P)-bd_dom_sf"/>
</dbReference>
<evidence type="ECO:0000256" key="9">
    <source>
        <dbReference type="HAMAP-Rule" id="MF_00087"/>
    </source>
</evidence>
<dbReference type="Proteomes" id="UP000267250">
    <property type="component" value="Chromosome"/>
</dbReference>
<organism evidence="18 19">
    <name type="scientific">Anoxybacter fermentans</name>
    <dbReference type="NCBI Taxonomy" id="1323375"/>
    <lineage>
        <taxon>Bacteria</taxon>
        <taxon>Bacillati</taxon>
        <taxon>Bacillota</taxon>
        <taxon>Clostridia</taxon>
        <taxon>Halanaerobiales</taxon>
        <taxon>Anoxybacter</taxon>
    </lineage>
</organism>
<dbReference type="SUPFAM" id="SSF69075">
    <property type="entry name" value="Glutamyl tRNA-reductase dimerization domain"/>
    <property type="match status" value="1"/>
</dbReference>
<feature type="binding site" evidence="9 12">
    <location>
        <begin position="190"/>
        <end position="195"/>
    </location>
    <ligand>
        <name>NADP(+)</name>
        <dbReference type="ChEBI" id="CHEBI:58349"/>
    </ligand>
</feature>
<dbReference type="GO" id="GO:0050661">
    <property type="term" value="F:NADP binding"/>
    <property type="evidence" value="ECO:0007669"/>
    <property type="project" value="InterPro"/>
</dbReference>
<evidence type="ECO:0000256" key="5">
    <source>
        <dbReference type="ARBA" id="ARBA00023002"/>
    </source>
</evidence>
<feature type="binding site" evidence="9 11">
    <location>
        <position position="110"/>
    </location>
    <ligand>
        <name>substrate</name>
    </ligand>
</feature>
<dbReference type="GO" id="GO:0019353">
    <property type="term" value="P:protoporphyrinogen IX biosynthetic process from glutamate"/>
    <property type="evidence" value="ECO:0007669"/>
    <property type="project" value="TreeGrafter"/>
</dbReference>
<dbReference type="InterPro" id="IPR015895">
    <property type="entry name" value="4pyrrol_synth_GluRdtase_N"/>
</dbReference>
<name>A0A3S9SYC9_9FIRM</name>
<dbReference type="NCBIfam" id="TIGR01035">
    <property type="entry name" value="hemA"/>
    <property type="match status" value="1"/>
</dbReference>
<dbReference type="EC" id="1.2.1.70" evidence="3 9"/>
<dbReference type="InterPro" id="IPR015896">
    <property type="entry name" value="4pyrrol_synth_GluRdtase_dimer"/>
</dbReference>
<evidence type="ECO:0000256" key="12">
    <source>
        <dbReference type="PIRSR" id="PIRSR000445-3"/>
    </source>
</evidence>
<dbReference type="InterPro" id="IPR036343">
    <property type="entry name" value="GluRdtase_N_sf"/>
</dbReference>
<dbReference type="InterPro" id="IPR036453">
    <property type="entry name" value="GluRdtase_dimer_dom_sf"/>
</dbReference>
<dbReference type="Pfam" id="PF05201">
    <property type="entry name" value="GlutR_N"/>
    <property type="match status" value="1"/>
</dbReference>
<dbReference type="HAMAP" id="MF_00087">
    <property type="entry name" value="Glu_tRNA_reductase"/>
    <property type="match status" value="1"/>
</dbReference>
<dbReference type="PROSITE" id="PS00747">
    <property type="entry name" value="GLUTR"/>
    <property type="match status" value="1"/>
</dbReference>
<feature type="site" description="Important for activity" evidence="9 13">
    <location>
        <position position="100"/>
    </location>
</feature>
<dbReference type="AlphaFoldDB" id="A0A3S9SYC9"/>
<accession>A0A3S9SYC9</accession>
<dbReference type="InterPro" id="IPR006151">
    <property type="entry name" value="Shikm_DH/Glu-tRNA_Rdtase"/>
</dbReference>
<proteinExistence type="inferred from homology"/>
<protein>
    <recommendedName>
        <fullName evidence="8 9">Glutamyl-tRNA reductase</fullName>
        <shortName evidence="9">GluTR</shortName>
        <ecNumber evidence="3 9">1.2.1.70</ecNumber>
    </recommendedName>
</protein>